<sequence>MNLLHNPKIPLPAIALFLGGLLWVASLIQVAFHTTQGSVMGYWVFATGWLGFSLFQFAWYANLLILMAVLMMHHHPNRAMTMAVLAVLVGGHAFWFESIPSQGTTMHILRLGIGFWLWYASIILMALGVIFGINDD</sequence>
<reference evidence="2" key="2">
    <citation type="submission" date="2023-04" db="EMBL/GenBank/DDBJ databases">
        <authorList>
            <person name="Beletskiy A.V."/>
            <person name="Mardanov A.V."/>
            <person name="Ravin N.V."/>
        </authorList>
    </citation>
    <scope>NUCLEOTIDE SEQUENCE</scope>
    <source>
        <strain evidence="2">GKL-01</strain>
    </source>
</reference>
<keyword evidence="1" id="KW-0472">Membrane</keyword>
<protein>
    <submittedName>
        <fullName evidence="2">Uncharacterized protein</fullName>
    </submittedName>
</protein>
<organism evidence="2">
    <name type="scientific">Candidatus Thiocaldithrix dubininis</name>
    <dbReference type="NCBI Taxonomy" id="3080823"/>
    <lineage>
        <taxon>Bacteria</taxon>
        <taxon>Pseudomonadati</taxon>
        <taxon>Pseudomonadota</taxon>
        <taxon>Gammaproteobacteria</taxon>
        <taxon>Thiotrichales</taxon>
        <taxon>Thiotrichaceae</taxon>
        <taxon>Candidatus Thiocaldithrix</taxon>
    </lineage>
</organism>
<feature type="transmembrane region" description="Helical" evidence="1">
    <location>
        <begin position="108"/>
        <end position="133"/>
    </location>
</feature>
<dbReference type="AlphaFoldDB" id="A0AA95KFZ8"/>
<dbReference type="Proteomes" id="UP001300672">
    <property type="component" value="Chromosome"/>
</dbReference>
<gene>
    <name evidence="2" type="ORF">QJT80_02500</name>
</gene>
<evidence type="ECO:0000313" key="2">
    <source>
        <dbReference type="EMBL" id="WGZ91351.1"/>
    </source>
</evidence>
<evidence type="ECO:0000256" key="1">
    <source>
        <dbReference type="SAM" id="Phobius"/>
    </source>
</evidence>
<dbReference type="KEGG" id="tdu:QJT80_02500"/>
<feature type="transmembrane region" description="Helical" evidence="1">
    <location>
        <begin position="12"/>
        <end position="32"/>
    </location>
</feature>
<keyword evidence="1" id="KW-0812">Transmembrane</keyword>
<accession>A0AA95KFZ8</accession>
<reference evidence="2" key="1">
    <citation type="journal article" date="2023" name="Int. J. Mol. Sci.">
        <title>Metagenomics Revealed a New Genus 'Candidatus Thiocaldithrix dubininis' gen. nov., sp. nov. and a New Species 'Candidatus Thiothrix putei' sp. nov. in the Family Thiotrichaceae, Some Members of Which Have Traits of Both Na+- and H+-Motive Energetics.</title>
        <authorList>
            <person name="Ravin N.V."/>
            <person name="Muntyan M.S."/>
            <person name="Smolyakov D.D."/>
            <person name="Rudenko T.S."/>
            <person name="Beletsky A.V."/>
            <person name="Mardanov A.V."/>
            <person name="Grabovich M.Y."/>
        </authorList>
    </citation>
    <scope>NUCLEOTIDE SEQUENCE</scope>
    <source>
        <strain evidence="2">GKL-01</strain>
    </source>
</reference>
<feature type="transmembrane region" description="Helical" evidence="1">
    <location>
        <begin position="79"/>
        <end position="96"/>
    </location>
</feature>
<feature type="transmembrane region" description="Helical" evidence="1">
    <location>
        <begin position="39"/>
        <end position="59"/>
    </location>
</feature>
<dbReference type="EMBL" id="CP124755">
    <property type="protein sequence ID" value="WGZ91351.1"/>
    <property type="molecule type" value="Genomic_DNA"/>
</dbReference>
<name>A0AA95KFZ8_9GAMM</name>
<proteinExistence type="predicted"/>
<keyword evidence="1" id="KW-1133">Transmembrane helix</keyword>